<evidence type="ECO:0000313" key="2">
    <source>
        <dbReference type="Proteomes" id="UP001145114"/>
    </source>
</evidence>
<dbReference type="Proteomes" id="UP001145114">
    <property type="component" value="Unassembled WGS sequence"/>
</dbReference>
<gene>
    <name evidence="1" type="ORF">EV182_004270</name>
</gene>
<proteinExistence type="predicted"/>
<dbReference type="EMBL" id="JAMZIH010001274">
    <property type="protein sequence ID" value="KAJ1678331.1"/>
    <property type="molecule type" value="Genomic_DNA"/>
</dbReference>
<name>A0ACC1HRN4_9FUNG</name>
<sequence length="412" mass="44217">MFRNVPTPILDLPSSFRFVEALKSWEGTSPVAISSTSCIEPSGSLLTPDGFISPSEVFTTPRIEMLSDVPPSSSSSFAFGSNNSNIIINNSDRSQPAASAAATVAPSLLSPIPQLGSLASSVTMPSLHFSPNPYTTANLDFASLPQSSIDTNITTPPNNPLDRSGMDGSQFFASLDDISLEEALFAQAPAANLCSDIGSLLAVFTDIEKDCGLSAAAASSYVSSLCATTSFSSAPTNNGSRDGSSGVNSVDLHLQPDSHLHQPRPQMPPPPLPMPSSTASLGALADVTASVGNKRHADPTESLTTDHEAKRASTLPSDDDNHGDEERQFDCRICGRKFSRKFNLTVHMRIHGKDGGRRFRCEKCNRGFTRKNDLDRHMIRHDKSLGYPCDQCDAAFARMDVLERHRRAVHGH</sequence>
<accession>A0ACC1HRN4</accession>
<reference evidence="1" key="1">
    <citation type="submission" date="2022-06" db="EMBL/GenBank/DDBJ databases">
        <title>Phylogenomic reconstructions and comparative analyses of Kickxellomycotina fungi.</title>
        <authorList>
            <person name="Reynolds N.K."/>
            <person name="Stajich J.E."/>
            <person name="Barry K."/>
            <person name="Grigoriev I.V."/>
            <person name="Crous P."/>
            <person name="Smith M.E."/>
        </authorList>
    </citation>
    <scope>NUCLEOTIDE SEQUENCE</scope>
    <source>
        <strain evidence="1">RSA 2271</strain>
    </source>
</reference>
<organism evidence="1 2">
    <name type="scientific">Spiromyces aspiralis</name>
    <dbReference type="NCBI Taxonomy" id="68401"/>
    <lineage>
        <taxon>Eukaryota</taxon>
        <taxon>Fungi</taxon>
        <taxon>Fungi incertae sedis</taxon>
        <taxon>Zoopagomycota</taxon>
        <taxon>Kickxellomycotina</taxon>
        <taxon>Kickxellomycetes</taxon>
        <taxon>Kickxellales</taxon>
        <taxon>Kickxellaceae</taxon>
        <taxon>Spiromyces</taxon>
    </lineage>
</organism>
<evidence type="ECO:0000313" key="1">
    <source>
        <dbReference type="EMBL" id="KAJ1678331.1"/>
    </source>
</evidence>
<keyword evidence="2" id="KW-1185">Reference proteome</keyword>
<protein>
    <submittedName>
        <fullName evidence="1">Uncharacterized protein</fullName>
    </submittedName>
</protein>
<comment type="caution">
    <text evidence="1">The sequence shown here is derived from an EMBL/GenBank/DDBJ whole genome shotgun (WGS) entry which is preliminary data.</text>
</comment>